<accession>A0A495XSS2</accession>
<protein>
    <submittedName>
        <fullName evidence="2">Polyketide cyclase/dehydrase/lipid transport protein</fullName>
    </submittedName>
</protein>
<proteinExistence type="predicted"/>
<dbReference type="InterPro" id="IPR019587">
    <property type="entry name" value="Polyketide_cyclase/dehydratase"/>
</dbReference>
<comment type="caution">
    <text evidence="2">The sequence shown here is derived from an EMBL/GenBank/DDBJ whole genome shotgun (WGS) entry which is preliminary data.</text>
</comment>
<dbReference type="OrthoDB" id="6624781at2"/>
<dbReference type="RefSeq" id="WP_121030001.1">
    <property type="nucleotide sequence ID" value="NZ_JACHVT010000007.1"/>
</dbReference>
<dbReference type="AlphaFoldDB" id="A0A495XSS2"/>
<dbReference type="InterPro" id="IPR023393">
    <property type="entry name" value="START-like_dom_sf"/>
</dbReference>
<dbReference type="Proteomes" id="UP000590811">
    <property type="component" value="Unassembled WGS sequence"/>
</dbReference>
<evidence type="ECO:0000313" key="1">
    <source>
        <dbReference type="EMBL" id="MBB2988076.1"/>
    </source>
</evidence>
<dbReference type="EMBL" id="RBXT01000001">
    <property type="protein sequence ID" value="RKT76629.1"/>
    <property type="molecule type" value="Genomic_DNA"/>
</dbReference>
<organism evidence="2 3">
    <name type="scientific">Terracoccus luteus</name>
    <dbReference type="NCBI Taxonomy" id="53356"/>
    <lineage>
        <taxon>Bacteria</taxon>
        <taxon>Bacillati</taxon>
        <taxon>Actinomycetota</taxon>
        <taxon>Actinomycetes</taxon>
        <taxon>Micrococcales</taxon>
        <taxon>Intrasporangiaceae</taxon>
        <taxon>Terracoccus</taxon>
    </lineage>
</organism>
<dbReference type="EMBL" id="JACHVT010000007">
    <property type="protein sequence ID" value="MBB2988076.1"/>
    <property type="molecule type" value="Genomic_DNA"/>
</dbReference>
<dbReference type="Pfam" id="PF10604">
    <property type="entry name" value="Polyketide_cyc2"/>
    <property type="match status" value="1"/>
</dbReference>
<name>A0A495XSS2_9MICO</name>
<evidence type="ECO:0000313" key="3">
    <source>
        <dbReference type="Proteomes" id="UP000278440"/>
    </source>
</evidence>
<dbReference type="Proteomes" id="UP000278440">
    <property type="component" value="Unassembled WGS sequence"/>
</dbReference>
<dbReference type="SUPFAM" id="SSF55961">
    <property type="entry name" value="Bet v1-like"/>
    <property type="match status" value="1"/>
</dbReference>
<keyword evidence="3" id="KW-1185">Reference proteome</keyword>
<sequence>MTDQRTDAADHSRKPRFDVVSREISAPPERVFDVLTDPSRHPGLDDSGMVLELLDGDRLTEVGQVFRMRMTMGGANRYETDNRVVAFEPGRTIAWTTAEADHEPLGWLWRYDLEPTPAGTLVSQTYDWSGVTDKETLQMIPFPAVPRDARLETLELLAQATES</sequence>
<evidence type="ECO:0000313" key="2">
    <source>
        <dbReference type="EMBL" id="RKT76629.1"/>
    </source>
</evidence>
<reference evidence="1 4" key="2">
    <citation type="submission" date="2020-08" db="EMBL/GenBank/DDBJ databases">
        <title>Genomic Encyclopedia of Type Strains, Phase IV (KMG-V): Genome sequencing to study the core and pangenomes of soil and plant-associated prokaryotes.</title>
        <authorList>
            <person name="Whitman W."/>
        </authorList>
    </citation>
    <scope>NUCLEOTIDE SEQUENCE [LARGE SCALE GENOMIC DNA]</scope>
    <source>
        <strain evidence="1 4">B3ACCR2</strain>
    </source>
</reference>
<evidence type="ECO:0000313" key="4">
    <source>
        <dbReference type="Proteomes" id="UP000590811"/>
    </source>
</evidence>
<gene>
    <name evidence="2" type="ORF">DFJ68_0024</name>
    <name evidence="1" type="ORF">FHW14_003265</name>
</gene>
<dbReference type="Gene3D" id="3.30.530.20">
    <property type="match status" value="1"/>
</dbReference>
<reference evidence="2 3" key="1">
    <citation type="submission" date="2018-10" db="EMBL/GenBank/DDBJ databases">
        <title>Sequencing the genomes of 1000 actinobacteria strains.</title>
        <authorList>
            <person name="Klenk H.-P."/>
        </authorList>
    </citation>
    <scope>NUCLEOTIDE SEQUENCE [LARGE SCALE GENOMIC DNA]</scope>
    <source>
        <strain evidence="2 3">DSM 44267</strain>
    </source>
</reference>